<dbReference type="EMBL" id="BSUK01000001">
    <property type="protein sequence ID" value="GMA23158.1"/>
    <property type="molecule type" value="Genomic_DNA"/>
</dbReference>
<feature type="transmembrane region" description="Helical" evidence="1">
    <location>
        <begin position="80"/>
        <end position="98"/>
    </location>
</feature>
<accession>A0ABQ6HXB6</accession>
<sequence length="323" mass="32929">MAALALPVGWAEEMDPFGANAYAPALLSLALAVVCLAAAARLAVGRDVGAGIVQPRPGPADAPHLDSPLALTRRLQGVSLASWAYAVGAYCFLLGLILSSADDIVGGNADAANLIEQLGGSGRLQDVMAALVLGWVGIAAGAWTVTYATQLRAEEASGRTEVQLATGVTRARYLGVAVLVSVVGVVVILAAAGVLMGLGHGITGGSWGSAFADAVGGAAVQVPAALVVGGLVVACYAWWPRYVAAGWGVITAILLLEVVGDALNLPQWVLDLSPFTHTPRVPLDDAEPLPLVVLTLVAAAFYALAYARFAGVARVRRRDVPGV</sequence>
<name>A0ABQ6HXB6_9MICO</name>
<feature type="transmembrane region" description="Helical" evidence="1">
    <location>
        <begin position="173"/>
        <end position="198"/>
    </location>
</feature>
<keyword evidence="1" id="KW-0812">Transmembrane</keyword>
<feature type="transmembrane region" description="Helical" evidence="1">
    <location>
        <begin position="218"/>
        <end position="239"/>
    </location>
</feature>
<evidence type="ECO:0000313" key="2">
    <source>
        <dbReference type="EMBL" id="GMA23158.1"/>
    </source>
</evidence>
<protein>
    <recommendedName>
        <fullName evidence="4">ABC transporter permease</fullName>
    </recommendedName>
</protein>
<keyword evidence="1" id="KW-0472">Membrane</keyword>
<dbReference type="RefSeq" id="WP_284292233.1">
    <property type="nucleotide sequence ID" value="NZ_BSUK01000001.1"/>
</dbReference>
<keyword evidence="1" id="KW-1133">Transmembrane helix</keyword>
<evidence type="ECO:0008006" key="4">
    <source>
        <dbReference type="Google" id="ProtNLM"/>
    </source>
</evidence>
<organism evidence="2 3">
    <name type="scientific">Luteimicrobium album</name>
    <dbReference type="NCBI Taxonomy" id="1054550"/>
    <lineage>
        <taxon>Bacteria</taxon>
        <taxon>Bacillati</taxon>
        <taxon>Actinomycetota</taxon>
        <taxon>Actinomycetes</taxon>
        <taxon>Micrococcales</taxon>
        <taxon>Luteimicrobium</taxon>
    </lineage>
</organism>
<evidence type="ECO:0000256" key="1">
    <source>
        <dbReference type="SAM" id="Phobius"/>
    </source>
</evidence>
<reference evidence="3" key="1">
    <citation type="journal article" date="2019" name="Int. J. Syst. Evol. Microbiol.">
        <title>The Global Catalogue of Microorganisms (GCM) 10K type strain sequencing project: providing services to taxonomists for standard genome sequencing and annotation.</title>
        <authorList>
            <consortium name="The Broad Institute Genomics Platform"/>
            <consortium name="The Broad Institute Genome Sequencing Center for Infectious Disease"/>
            <person name="Wu L."/>
            <person name="Ma J."/>
        </authorList>
    </citation>
    <scope>NUCLEOTIDE SEQUENCE [LARGE SCALE GENOMIC DNA]</scope>
    <source>
        <strain evidence="3">NBRC 106348</strain>
    </source>
</reference>
<evidence type="ECO:0000313" key="3">
    <source>
        <dbReference type="Proteomes" id="UP001157091"/>
    </source>
</evidence>
<comment type="caution">
    <text evidence="2">The sequence shown here is derived from an EMBL/GenBank/DDBJ whole genome shotgun (WGS) entry which is preliminary data.</text>
</comment>
<feature type="transmembrane region" description="Helical" evidence="1">
    <location>
        <begin position="289"/>
        <end position="309"/>
    </location>
</feature>
<proteinExistence type="predicted"/>
<feature type="transmembrane region" description="Helical" evidence="1">
    <location>
        <begin position="127"/>
        <end position="149"/>
    </location>
</feature>
<feature type="transmembrane region" description="Helical" evidence="1">
    <location>
        <begin position="22"/>
        <end position="44"/>
    </location>
</feature>
<keyword evidence="3" id="KW-1185">Reference proteome</keyword>
<gene>
    <name evidence="2" type="ORF">GCM10025864_09170</name>
</gene>
<feature type="transmembrane region" description="Helical" evidence="1">
    <location>
        <begin position="246"/>
        <end position="269"/>
    </location>
</feature>
<dbReference type="Proteomes" id="UP001157091">
    <property type="component" value="Unassembled WGS sequence"/>
</dbReference>